<keyword evidence="2" id="KW-1185">Reference proteome</keyword>
<proteinExistence type="predicted"/>
<dbReference type="RefSeq" id="WP_064539819.1">
    <property type="nucleotide sequence ID" value="NZ_LXEQ01000001.1"/>
</dbReference>
<comment type="caution">
    <text evidence="1">The sequence shown here is derived from an EMBL/GenBank/DDBJ whole genome shotgun (WGS) entry which is preliminary data.</text>
</comment>
<accession>A0ABX2WDV7</accession>
<organism evidence="1 2">
    <name type="scientific">Buttiauxella ferragutiae ATCC 51602</name>
    <dbReference type="NCBI Taxonomy" id="1354252"/>
    <lineage>
        <taxon>Bacteria</taxon>
        <taxon>Pseudomonadati</taxon>
        <taxon>Pseudomonadota</taxon>
        <taxon>Gammaproteobacteria</taxon>
        <taxon>Enterobacterales</taxon>
        <taxon>Enterobacteriaceae</taxon>
        <taxon>Buttiauxella</taxon>
    </lineage>
</organism>
<dbReference type="Proteomes" id="UP000078407">
    <property type="component" value="Unassembled WGS sequence"/>
</dbReference>
<protein>
    <submittedName>
        <fullName evidence="1">Uncharacterized protein</fullName>
    </submittedName>
</protein>
<sequence length="243" mass="27952">MDSKTFQKIVLPHLTEAMLFTRSRLSLKSSNKFYPDKNMIEKWMLTNPQKYRLHTLGGDKMRSAAVSAQRKLKLSSRQLYQKVENDYRNGVQNAGNCGENARIAFCYLTDRISKLERKVGCPILILQIFLQHPVDHCLVLVGTLPRRGSRKLIENTLICDPWAKIVCPIAHYSLEWKMKMNKWSNRGLMGKCVEGTFDPFYDECSRESIRVGKFIIFEQTAAGKTLASKNKQHYSLIDRSAIS</sequence>
<name>A0ABX2WDV7_9ENTR</name>
<evidence type="ECO:0000313" key="1">
    <source>
        <dbReference type="EMBL" id="OAT33307.1"/>
    </source>
</evidence>
<reference evidence="1 2" key="1">
    <citation type="submission" date="2016-04" db="EMBL/GenBank/DDBJ databases">
        <title>ATOL: Assembling a taxonomically balanced genome-scale reconstruction of the evolutionary history of the Enterobacteriaceae.</title>
        <authorList>
            <person name="Plunkett G.III."/>
            <person name="Neeno-Eckwall E.C."/>
            <person name="Glasner J.D."/>
            <person name="Perna N.T."/>
        </authorList>
    </citation>
    <scope>NUCLEOTIDE SEQUENCE [LARGE SCALE GENOMIC DNA]</scope>
    <source>
        <strain evidence="1 2">ATCC 51602</strain>
    </source>
</reference>
<gene>
    <name evidence="1" type="ORF">M976_00053</name>
</gene>
<dbReference type="EMBL" id="LXEQ01000001">
    <property type="protein sequence ID" value="OAT33307.1"/>
    <property type="molecule type" value="Genomic_DNA"/>
</dbReference>
<evidence type="ECO:0000313" key="2">
    <source>
        <dbReference type="Proteomes" id="UP000078407"/>
    </source>
</evidence>